<comment type="caution">
    <text evidence="1">The sequence shown here is derived from an EMBL/GenBank/DDBJ whole genome shotgun (WGS) entry which is preliminary data.</text>
</comment>
<dbReference type="Proteomes" id="UP001165083">
    <property type="component" value="Unassembled WGS sequence"/>
</dbReference>
<accession>A0A9W6TCX3</accession>
<dbReference type="AlphaFoldDB" id="A0A9W6TCX3"/>
<keyword evidence="2" id="KW-1185">Reference proteome</keyword>
<protein>
    <submittedName>
        <fullName evidence="1">Unnamed protein product</fullName>
    </submittedName>
</protein>
<dbReference type="EMBL" id="BSXW01000061">
    <property type="protein sequence ID" value="GMF11010.1"/>
    <property type="molecule type" value="Genomic_DNA"/>
</dbReference>
<reference evidence="1" key="1">
    <citation type="submission" date="2023-04" db="EMBL/GenBank/DDBJ databases">
        <title>Phytophthora lilii NBRC 32176.</title>
        <authorList>
            <person name="Ichikawa N."/>
            <person name="Sato H."/>
            <person name="Tonouchi N."/>
        </authorList>
    </citation>
    <scope>NUCLEOTIDE SEQUENCE</scope>
    <source>
        <strain evidence="1">NBRC 32176</strain>
    </source>
</reference>
<evidence type="ECO:0000313" key="2">
    <source>
        <dbReference type="Proteomes" id="UP001165083"/>
    </source>
</evidence>
<evidence type="ECO:0000313" key="1">
    <source>
        <dbReference type="EMBL" id="GMF11010.1"/>
    </source>
</evidence>
<gene>
    <name evidence="1" type="ORF">Plil01_000175800</name>
</gene>
<proteinExistence type="predicted"/>
<name>A0A9W6TCX3_9STRA</name>
<sequence>MVKSYPIPSPIIPTTTRPHIIDLTSFLLLLTIAAVLDARSVQIMAQSADDHPGSGAHVIGACTAPVMLDLGLIDPAEYCQYAFVLESSANVVDPKALLPDPDPGILVSLDLALWHLI</sequence>
<organism evidence="1 2">
    <name type="scientific">Phytophthora lilii</name>
    <dbReference type="NCBI Taxonomy" id="2077276"/>
    <lineage>
        <taxon>Eukaryota</taxon>
        <taxon>Sar</taxon>
        <taxon>Stramenopiles</taxon>
        <taxon>Oomycota</taxon>
        <taxon>Peronosporomycetes</taxon>
        <taxon>Peronosporales</taxon>
        <taxon>Peronosporaceae</taxon>
        <taxon>Phytophthora</taxon>
    </lineage>
</organism>